<evidence type="ECO:0000256" key="2">
    <source>
        <dbReference type="PROSITE-ProRule" id="PRU00192"/>
    </source>
</evidence>
<feature type="compositionally biased region" description="Pro residues" evidence="3">
    <location>
        <begin position="141"/>
        <end position="168"/>
    </location>
</feature>
<name>A0A9P6B723_9AGAM</name>
<feature type="region of interest" description="Disordered" evidence="3">
    <location>
        <begin position="127"/>
        <end position="256"/>
    </location>
</feature>
<keyword evidence="1 2" id="KW-0728">SH3 domain</keyword>
<evidence type="ECO:0000313" key="5">
    <source>
        <dbReference type="EMBL" id="KAF9518457.1"/>
    </source>
</evidence>
<dbReference type="InterPro" id="IPR050384">
    <property type="entry name" value="Endophilin_SH3RF"/>
</dbReference>
<gene>
    <name evidence="5" type="ORF">BS47DRAFT_1338391</name>
</gene>
<dbReference type="SUPFAM" id="SSF50044">
    <property type="entry name" value="SH3-domain"/>
    <property type="match status" value="1"/>
</dbReference>
<accession>A0A9P6B723</accession>
<dbReference type="OrthoDB" id="10255128at2759"/>
<dbReference type="CDD" id="cd00174">
    <property type="entry name" value="SH3"/>
    <property type="match status" value="1"/>
</dbReference>
<dbReference type="Pfam" id="PF00018">
    <property type="entry name" value="SH3_1"/>
    <property type="match status" value="1"/>
</dbReference>
<dbReference type="PRINTS" id="PR00499">
    <property type="entry name" value="P67PHOX"/>
</dbReference>
<dbReference type="Gene3D" id="2.30.30.40">
    <property type="entry name" value="SH3 Domains"/>
    <property type="match status" value="1"/>
</dbReference>
<keyword evidence="6" id="KW-1185">Reference proteome</keyword>
<sequence length="311" mass="32550">MFAEFTQEDKEAFFALLDEYFESRPHLRPQGGGSTTNAVNDSVIPATPEAAVAAAVGRSVAQNPQAAANLVSRGFNKWNNSASEGNANAPPASQGVNTSNSSNNSAMGNGFPMGKVAAAAASLQTKGLNRFGGGAPSSSSPAPPAVPPQPSRWTPPAPVATSRPPVPAAPSRSVPSFAAPPPRRVISNTNANANFGNNGHGSGNQPPPPPPPASSSGSVARAKSHFAPPPVRRVTPVPAPRPEPEPEEQEQEEEEVEWAQALYAYTSSDPGDIPLKENQRVRIIERTSDDWWTGEVNGRQGLFPSAYVQVL</sequence>
<feature type="compositionally biased region" description="Acidic residues" evidence="3">
    <location>
        <begin position="245"/>
        <end position="256"/>
    </location>
</feature>
<dbReference type="SMART" id="SM00326">
    <property type="entry name" value="SH3"/>
    <property type="match status" value="1"/>
</dbReference>
<dbReference type="AlphaFoldDB" id="A0A9P6B723"/>
<dbReference type="PROSITE" id="PS50002">
    <property type="entry name" value="SH3"/>
    <property type="match status" value="1"/>
</dbReference>
<evidence type="ECO:0000256" key="3">
    <source>
        <dbReference type="SAM" id="MobiDB-lite"/>
    </source>
</evidence>
<feature type="compositionally biased region" description="Pro residues" evidence="3">
    <location>
        <begin position="227"/>
        <end position="241"/>
    </location>
</feature>
<evidence type="ECO:0000259" key="4">
    <source>
        <dbReference type="PROSITE" id="PS50002"/>
    </source>
</evidence>
<feature type="domain" description="SH3" evidence="4">
    <location>
        <begin position="254"/>
        <end position="311"/>
    </location>
</feature>
<reference evidence="5" key="1">
    <citation type="journal article" date="2020" name="Nat. Commun.">
        <title>Large-scale genome sequencing of mycorrhizal fungi provides insights into the early evolution of symbiotic traits.</title>
        <authorList>
            <person name="Miyauchi S."/>
            <person name="Kiss E."/>
            <person name="Kuo A."/>
            <person name="Drula E."/>
            <person name="Kohler A."/>
            <person name="Sanchez-Garcia M."/>
            <person name="Morin E."/>
            <person name="Andreopoulos B."/>
            <person name="Barry K.W."/>
            <person name="Bonito G."/>
            <person name="Buee M."/>
            <person name="Carver A."/>
            <person name="Chen C."/>
            <person name="Cichocki N."/>
            <person name="Clum A."/>
            <person name="Culley D."/>
            <person name="Crous P.W."/>
            <person name="Fauchery L."/>
            <person name="Girlanda M."/>
            <person name="Hayes R.D."/>
            <person name="Keri Z."/>
            <person name="LaButti K."/>
            <person name="Lipzen A."/>
            <person name="Lombard V."/>
            <person name="Magnuson J."/>
            <person name="Maillard F."/>
            <person name="Murat C."/>
            <person name="Nolan M."/>
            <person name="Ohm R.A."/>
            <person name="Pangilinan J."/>
            <person name="Pereira M.F."/>
            <person name="Perotto S."/>
            <person name="Peter M."/>
            <person name="Pfister S."/>
            <person name="Riley R."/>
            <person name="Sitrit Y."/>
            <person name="Stielow J.B."/>
            <person name="Szollosi G."/>
            <person name="Zifcakova L."/>
            <person name="Stursova M."/>
            <person name="Spatafora J.W."/>
            <person name="Tedersoo L."/>
            <person name="Vaario L.M."/>
            <person name="Yamada A."/>
            <person name="Yan M."/>
            <person name="Wang P."/>
            <person name="Xu J."/>
            <person name="Bruns T."/>
            <person name="Baldrian P."/>
            <person name="Vilgalys R."/>
            <person name="Dunand C."/>
            <person name="Henrissat B."/>
            <person name="Grigoriev I.V."/>
            <person name="Hibbett D."/>
            <person name="Nagy L.G."/>
            <person name="Martin F.M."/>
        </authorList>
    </citation>
    <scope>NUCLEOTIDE SEQUENCE</scope>
    <source>
        <strain evidence="5">UP504</strain>
    </source>
</reference>
<organism evidence="5 6">
    <name type="scientific">Hydnum rufescens UP504</name>
    <dbReference type="NCBI Taxonomy" id="1448309"/>
    <lineage>
        <taxon>Eukaryota</taxon>
        <taxon>Fungi</taxon>
        <taxon>Dikarya</taxon>
        <taxon>Basidiomycota</taxon>
        <taxon>Agaricomycotina</taxon>
        <taxon>Agaricomycetes</taxon>
        <taxon>Cantharellales</taxon>
        <taxon>Hydnaceae</taxon>
        <taxon>Hydnum</taxon>
    </lineage>
</organism>
<dbReference type="PANTHER" id="PTHR14167">
    <property type="entry name" value="SH3 DOMAIN-CONTAINING"/>
    <property type="match status" value="1"/>
</dbReference>
<dbReference type="PRINTS" id="PR00452">
    <property type="entry name" value="SH3DOMAIN"/>
</dbReference>
<feature type="region of interest" description="Disordered" evidence="3">
    <location>
        <begin position="81"/>
        <end position="108"/>
    </location>
</feature>
<evidence type="ECO:0000256" key="1">
    <source>
        <dbReference type="ARBA" id="ARBA00022443"/>
    </source>
</evidence>
<dbReference type="InterPro" id="IPR001452">
    <property type="entry name" value="SH3_domain"/>
</dbReference>
<proteinExistence type="predicted"/>
<protein>
    <recommendedName>
        <fullName evidence="4">SH3 domain-containing protein</fullName>
    </recommendedName>
</protein>
<dbReference type="Proteomes" id="UP000886523">
    <property type="component" value="Unassembled WGS sequence"/>
</dbReference>
<dbReference type="InterPro" id="IPR036028">
    <property type="entry name" value="SH3-like_dom_sf"/>
</dbReference>
<dbReference type="EMBL" id="MU128925">
    <property type="protein sequence ID" value="KAF9518457.1"/>
    <property type="molecule type" value="Genomic_DNA"/>
</dbReference>
<feature type="compositionally biased region" description="Low complexity" evidence="3">
    <location>
        <begin position="184"/>
        <end position="197"/>
    </location>
</feature>
<evidence type="ECO:0000313" key="6">
    <source>
        <dbReference type="Proteomes" id="UP000886523"/>
    </source>
</evidence>
<comment type="caution">
    <text evidence="5">The sequence shown here is derived from an EMBL/GenBank/DDBJ whole genome shotgun (WGS) entry which is preliminary data.</text>
</comment>